<dbReference type="Proteomes" id="UP000027778">
    <property type="component" value="Unassembled WGS sequence"/>
</dbReference>
<dbReference type="Pfam" id="PF20212">
    <property type="entry name" value="DUF6572"/>
    <property type="match status" value="1"/>
</dbReference>
<protein>
    <submittedName>
        <fullName evidence="1">Uncharacterized protein</fullName>
    </submittedName>
</protein>
<dbReference type="InterPro" id="IPR046702">
    <property type="entry name" value="DUF6572"/>
</dbReference>
<dbReference type="AlphaFoldDB" id="A0A073KKW5"/>
<evidence type="ECO:0000313" key="2">
    <source>
        <dbReference type="Proteomes" id="UP000027778"/>
    </source>
</evidence>
<accession>A0A073KKW5</accession>
<dbReference type="OrthoDB" id="2936468at2"/>
<dbReference type="EMBL" id="JOTM01000022">
    <property type="protein sequence ID" value="KEK22943.1"/>
    <property type="molecule type" value="Genomic_DNA"/>
</dbReference>
<sequence>MHYAENGTVYFSLFDTLDWKEEEKHVLILQEKINDCIVSVEQKCKIVTRKKFVIRIFAQYECNEFGTDFYELLKDVLHDMGHEFEFYLISDPRTC</sequence>
<comment type="caution">
    <text evidence="1">The sequence shown here is derived from an EMBL/GenBank/DDBJ whole genome shotgun (WGS) entry which is preliminary data.</text>
</comment>
<evidence type="ECO:0000313" key="1">
    <source>
        <dbReference type="EMBL" id="KEK22943.1"/>
    </source>
</evidence>
<reference evidence="1 2" key="1">
    <citation type="submission" date="2014-06" db="EMBL/GenBank/DDBJ databases">
        <title>Draft genome sequence of Bacillus gaemokensis JCM 15801 (MCCC 1A00707).</title>
        <authorList>
            <person name="Lai Q."/>
            <person name="Liu Y."/>
            <person name="Shao Z."/>
        </authorList>
    </citation>
    <scope>NUCLEOTIDE SEQUENCE [LARGE SCALE GENOMIC DNA]</scope>
    <source>
        <strain evidence="1 2">JCM 15801</strain>
    </source>
</reference>
<organism evidence="1 2">
    <name type="scientific">Bacillus gaemokensis</name>
    <dbReference type="NCBI Taxonomy" id="574375"/>
    <lineage>
        <taxon>Bacteria</taxon>
        <taxon>Bacillati</taxon>
        <taxon>Bacillota</taxon>
        <taxon>Bacilli</taxon>
        <taxon>Bacillales</taxon>
        <taxon>Bacillaceae</taxon>
        <taxon>Bacillus</taxon>
        <taxon>Bacillus cereus group</taxon>
    </lineage>
</organism>
<gene>
    <name evidence="1" type="ORF">BAGA_14790</name>
</gene>
<keyword evidence="2" id="KW-1185">Reference proteome</keyword>
<name>A0A073KKW5_9BACI</name>
<dbReference type="STRING" id="574375.AZF08_23835"/>
<proteinExistence type="predicted"/>